<evidence type="ECO:0000313" key="2">
    <source>
        <dbReference type="Proteomes" id="UP001239111"/>
    </source>
</evidence>
<organism evidence="1 2">
    <name type="scientific">Eretmocerus hayati</name>
    <dbReference type="NCBI Taxonomy" id="131215"/>
    <lineage>
        <taxon>Eukaryota</taxon>
        <taxon>Metazoa</taxon>
        <taxon>Ecdysozoa</taxon>
        <taxon>Arthropoda</taxon>
        <taxon>Hexapoda</taxon>
        <taxon>Insecta</taxon>
        <taxon>Pterygota</taxon>
        <taxon>Neoptera</taxon>
        <taxon>Endopterygota</taxon>
        <taxon>Hymenoptera</taxon>
        <taxon>Apocrita</taxon>
        <taxon>Proctotrupomorpha</taxon>
        <taxon>Chalcidoidea</taxon>
        <taxon>Aphelinidae</taxon>
        <taxon>Aphelininae</taxon>
        <taxon>Eretmocerus</taxon>
    </lineage>
</organism>
<reference evidence="1" key="1">
    <citation type="submission" date="2023-04" db="EMBL/GenBank/DDBJ databases">
        <title>A chromosome-level genome assembly of the parasitoid wasp Eretmocerus hayati.</title>
        <authorList>
            <person name="Zhong Y."/>
            <person name="Liu S."/>
            <person name="Liu Y."/>
        </authorList>
    </citation>
    <scope>NUCLEOTIDE SEQUENCE</scope>
    <source>
        <strain evidence="1">ZJU_SS_LIU_2023</strain>
    </source>
</reference>
<gene>
    <name evidence="1" type="ORF">QAD02_003594</name>
</gene>
<sequence length="478" mass="53460">MASQQLNDDLYSFGSISTKIQGNRPPLYSQVLKVLYFNTSQLNMTIHEAAKLAIKKVEIFWKRSGVPHQDQDQDNSIRKLKKLTIGSGVAHVTSMNVGEVEKSDCMLGTLIRREVAGTQTASQQYQQRTIGTGYAFADTQSWEESQCLCGTMICGRLAVQCRSQISNINDGTLAHILLFYLMRIVELVCIHILQFLAGPNCGKIVSQSLKSGTYGPRKLRKFLDDTFKHLIPVESLHGMTQPSRADSPLATEPGREVSGSQLSGSLYSGGGRYLERRNTRGFINIMTEELLATLDYCHISHKDESCFIIAVYHALIAVCNKRILVDKLIVRKTSMNELRSQMREQLAERIKSHFGKENLDIIVVHWNGKLIPDNASSRQVDILSVLVSSGGIVKIFDVPALEDSEDVTQAYAINRSLVAWSIEAGVEYSLCDTCPAWFKTPLAIGTLGWDLFFIKELHRYESVNRVDTGVLRKISNHL</sequence>
<accession>A0ACC2NMD7</accession>
<keyword evidence="2" id="KW-1185">Reference proteome</keyword>
<dbReference type="Proteomes" id="UP001239111">
    <property type="component" value="Chromosome 3"/>
</dbReference>
<comment type="caution">
    <text evidence="1">The sequence shown here is derived from an EMBL/GenBank/DDBJ whole genome shotgun (WGS) entry which is preliminary data.</text>
</comment>
<name>A0ACC2NMD7_9HYME</name>
<evidence type="ECO:0000313" key="1">
    <source>
        <dbReference type="EMBL" id="KAJ8672335.1"/>
    </source>
</evidence>
<protein>
    <submittedName>
        <fullName evidence="1">Uncharacterized protein</fullName>
    </submittedName>
</protein>
<dbReference type="EMBL" id="CM056743">
    <property type="protein sequence ID" value="KAJ8672335.1"/>
    <property type="molecule type" value="Genomic_DNA"/>
</dbReference>
<proteinExistence type="predicted"/>